<evidence type="ECO:0000313" key="2">
    <source>
        <dbReference type="EMBL" id="TWS99255.1"/>
    </source>
</evidence>
<gene>
    <name evidence="2" type="ORF">FRX57_03395</name>
</gene>
<reference evidence="2 3" key="1">
    <citation type="submission" date="2019-08" db="EMBL/GenBank/DDBJ databases">
        <authorList>
            <person name="Lei W."/>
        </authorList>
    </citation>
    <scope>NUCLEOTIDE SEQUENCE [LARGE SCALE GENOMIC DNA]</scope>
    <source>
        <strain evidence="2 3">CCUG 66496</strain>
    </source>
</reference>
<name>A0A5C5SH37_9STRE</name>
<accession>A0A5C5SH37</accession>
<feature type="transmembrane region" description="Helical" evidence="1">
    <location>
        <begin position="62"/>
        <end position="79"/>
    </location>
</feature>
<dbReference type="AlphaFoldDB" id="A0A5C5SH37"/>
<evidence type="ECO:0000256" key="1">
    <source>
        <dbReference type="SAM" id="Phobius"/>
    </source>
</evidence>
<protein>
    <submittedName>
        <fullName evidence="2">DUF3397 domain-containing protein</fullName>
    </submittedName>
</protein>
<keyword evidence="1" id="KW-0812">Transmembrane</keyword>
<comment type="caution">
    <text evidence="2">The sequence shown here is derived from an EMBL/GenBank/DDBJ whole genome shotgun (WGS) entry which is preliminary data.</text>
</comment>
<keyword evidence="1" id="KW-0472">Membrane</keyword>
<dbReference type="OrthoDB" id="2237252at2"/>
<dbReference type="Proteomes" id="UP000317430">
    <property type="component" value="Unassembled WGS sequence"/>
</dbReference>
<sequence>MTFYKFLALGLLVLTPLLSLLITKLFQLDKLGLRFPDLAFPLFAGQIIYLSGHFFTHSLLPHYAIALALLAICAAIWLLNKQPNHFSYRRFFKVFWRTGFLVTLVFYLSMLIAIFLQK</sequence>
<dbReference type="Pfam" id="PF11877">
    <property type="entry name" value="DUF3397"/>
    <property type="match status" value="1"/>
</dbReference>
<keyword evidence="1" id="KW-1133">Transmembrane helix</keyword>
<keyword evidence="3" id="KW-1185">Reference proteome</keyword>
<feature type="transmembrane region" description="Helical" evidence="1">
    <location>
        <begin position="6"/>
        <end position="26"/>
    </location>
</feature>
<dbReference type="EMBL" id="VOHL01000001">
    <property type="protein sequence ID" value="TWS99255.1"/>
    <property type="molecule type" value="Genomic_DNA"/>
</dbReference>
<organism evidence="2 3">
    <name type="scientific">Streptococcus cuniculipharyngis</name>
    <dbReference type="NCBI Taxonomy" id="1562651"/>
    <lineage>
        <taxon>Bacteria</taxon>
        <taxon>Bacillati</taxon>
        <taxon>Bacillota</taxon>
        <taxon>Bacilli</taxon>
        <taxon>Lactobacillales</taxon>
        <taxon>Streptococcaceae</taxon>
        <taxon>Streptococcus</taxon>
    </lineage>
</organism>
<evidence type="ECO:0000313" key="3">
    <source>
        <dbReference type="Proteomes" id="UP000317430"/>
    </source>
</evidence>
<proteinExistence type="predicted"/>
<feature type="transmembrane region" description="Helical" evidence="1">
    <location>
        <begin position="91"/>
        <end position="116"/>
    </location>
</feature>
<dbReference type="InterPro" id="IPR024515">
    <property type="entry name" value="DUF3397"/>
</dbReference>
<dbReference type="RefSeq" id="WP_146566638.1">
    <property type="nucleotide sequence ID" value="NZ_VOHL01000001.1"/>
</dbReference>